<dbReference type="InterPro" id="IPR018704">
    <property type="entry name" value="SecYEG/CpoB_TPR"/>
</dbReference>
<evidence type="ECO:0000256" key="3">
    <source>
        <dbReference type="ARBA" id="ARBA00022692"/>
    </source>
</evidence>
<comment type="subcellular location">
    <subcellularLocation>
        <location evidence="1">Cell membrane</location>
        <topology evidence="1">Single-pass type II membrane protein</topology>
    </subcellularLocation>
</comment>
<gene>
    <name evidence="11" type="ORF">GUU85_02880</name>
</gene>
<evidence type="ECO:0000259" key="10">
    <source>
        <dbReference type="Pfam" id="PF09976"/>
    </source>
</evidence>
<keyword evidence="5 9" id="KW-0472">Membrane</keyword>
<keyword evidence="4 9" id="KW-1133">Transmembrane helix</keyword>
<dbReference type="Gene3D" id="1.25.40.10">
    <property type="entry name" value="Tetratricopeptide repeat domain"/>
    <property type="match status" value="1"/>
</dbReference>
<evidence type="ECO:0000256" key="9">
    <source>
        <dbReference type="SAM" id="Phobius"/>
    </source>
</evidence>
<dbReference type="InterPro" id="IPR011990">
    <property type="entry name" value="TPR-like_helical_dom_sf"/>
</dbReference>
<feature type="domain" description="Ancillary SecYEG translocon subunit/Cell division coordinator CpoB TPR" evidence="10">
    <location>
        <begin position="6"/>
        <end position="194"/>
    </location>
</feature>
<evidence type="ECO:0000256" key="5">
    <source>
        <dbReference type="ARBA" id="ARBA00023136"/>
    </source>
</evidence>
<evidence type="ECO:0000256" key="8">
    <source>
        <dbReference type="ARBA" id="ARBA00024235"/>
    </source>
</evidence>
<dbReference type="SUPFAM" id="SSF48452">
    <property type="entry name" value="TPR-like"/>
    <property type="match status" value="1"/>
</dbReference>
<evidence type="ECO:0000313" key="12">
    <source>
        <dbReference type="Proteomes" id="UP000502958"/>
    </source>
</evidence>
<dbReference type="GO" id="GO:0044877">
    <property type="term" value="F:protein-containing complex binding"/>
    <property type="evidence" value="ECO:0007669"/>
    <property type="project" value="InterPro"/>
</dbReference>
<dbReference type="GO" id="GO:0005886">
    <property type="term" value="C:plasma membrane"/>
    <property type="evidence" value="ECO:0007669"/>
    <property type="project" value="UniProtKB-SubCell"/>
</dbReference>
<evidence type="ECO:0000256" key="2">
    <source>
        <dbReference type="ARBA" id="ARBA00022475"/>
    </source>
</evidence>
<sequence length="197" mass="22978">MLNISKKNVTSVIAFIFIIGLIIFCWKIFISNKKLDQKEYPIAIKYEKIIKNINIKNIQSLNKAENFIIENHNIYGTLTALFLSKQYILYNKLNEALIVLNNSLKYTQEENLNIILKLNTAKIKIEQNENQQAIKILQEIQNHNWDNIIENMKGDAFMNINNKQAAIKSWEKALLIENSNASKEIINMKIHNIKDED</sequence>
<dbReference type="RefSeq" id="WP_163119756.1">
    <property type="nucleotide sequence ID" value="NZ_CP047588.1"/>
</dbReference>
<protein>
    <recommendedName>
        <fullName evidence="8">Ancillary SecYEG translocon subunit</fullName>
    </recommendedName>
</protein>
<accession>A0A6C1FBF1</accession>
<dbReference type="Pfam" id="PF09976">
    <property type="entry name" value="TPR_21"/>
    <property type="match status" value="1"/>
</dbReference>
<dbReference type="AlphaFoldDB" id="A0A6C1FBF1"/>
<organism evidence="11 12">
    <name type="scientific">Buchnera aphidicola subsp. Uroleucon sonchi</name>
    <dbReference type="NCBI Taxonomy" id="118118"/>
    <lineage>
        <taxon>Bacteria</taxon>
        <taxon>Pseudomonadati</taxon>
        <taxon>Pseudomonadota</taxon>
        <taxon>Gammaproteobacteria</taxon>
        <taxon>Enterobacterales</taxon>
        <taxon>Erwiniaceae</taxon>
        <taxon>Buchnera</taxon>
    </lineage>
</organism>
<comment type="similarity">
    <text evidence="7">Belongs to the YfgM family.</text>
</comment>
<dbReference type="Proteomes" id="UP000502958">
    <property type="component" value="Chromosome"/>
</dbReference>
<keyword evidence="3 9" id="KW-0812">Transmembrane</keyword>
<evidence type="ECO:0000256" key="7">
    <source>
        <dbReference type="ARBA" id="ARBA00024197"/>
    </source>
</evidence>
<keyword evidence="6" id="KW-0143">Chaperone</keyword>
<keyword evidence="2" id="KW-1003">Cell membrane</keyword>
<proteinExistence type="inferred from homology"/>
<dbReference type="EMBL" id="CP047588">
    <property type="protein sequence ID" value="QIE02268.1"/>
    <property type="molecule type" value="Genomic_DNA"/>
</dbReference>
<evidence type="ECO:0000256" key="6">
    <source>
        <dbReference type="ARBA" id="ARBA00023186"/>
    </source>
</evidence>
<evidence type="ECO:0000313" key="11">
    <source>
        <dbReference type="EMBL" id="QIE02268.1"/>
    </source>
</evidence>
<dbReference type="InterPro" id="IPR026039">
    <property type="entry name" value="YfgM"/>
</dbReference>
<dbReference type="PANTHER" id="PTHR38035:SF1">
    <property type="entry name" value="ANCILLARY SECYEG TRANSLOCON SUBUNIT"/>
    <property type="match status" value="1"/>
</dbReference>
<reference evidence="11 12" key="1">
    <citation type="submission" date="2020-01" db="EMBL/GenBank/DDBJ databases">
        <title>Complete genome of Buchnera aphidicola isolated from Chaitophorus populeti.</title>
        <authorList>
            <person name="Park J."/>
            <person name="Xi H."/>
        </authorList>
    </citation>
    <scope>NUCLEOTIDE SEQUENCE [LARGE SCALE GENOMIC DNA]</scope>
    <source>
        <strain evidence="11 12">UsonBac</strain>
    </source>
</reference>
<feature type="transmembrane region" description="Helical" evidence="9">
    <location>
        <begin position="12"/>
        <end position="30"/>
    </location>
</feature>
<name>A0A6C1FBF1_BUCUN</name>
<evidence type="ECO:0000256" key="4">
    <source>
        <dbReference type="ARBA" id="ARBA00022989"/>
    </source>
</evidence>
<evidence type="ECO:0000256" key="1">
    <source>
        <dbReference type="ARBA" id="ARBA00004401"/>
    </source>
</evidence>
<dbReference type="PANTHER" id="PTHR38035">
    <property type="entry name" value="UPF0070 PROTEIN YFGM"/>
    <property type="match status" value="1"/>
</dbReference>